<dbReference type="AlphaFoldDB" id="A0A9N8VBZ0"/>
<evidence type="ECO:0000313" key="2">
    <source>
        <dbReference type="Proteomes" id="UP000789570"/>
    </source>
</evidence>
<protein>
    <submittedName>
        <fullName evidence="1">16620_t:CDS:1</fullName>
    </submittedName>
</protein>
<dbReference type="EMBL" id="CAJVPQ010000090">
    <property type="protein sequence ID" value="CAG8444935.1"/>
    <property type="molecule type" value="Genomic_DNA"/>
</dbReference>
<gene>
    <name evidence="1" type="ORF">FCALED_LOCUS826</name>
</gene>
<keyword evidence="2" id="KW-1185">Reference proteome</keyword>
<accession>A0A9N8VBZ0</accession>
<proteinExistence type="predicted"/>
<comment type="caution">
    <text evidence="1">The sequence shown here is derived from an EMBL/GenBank/DDBJ whole genome shotgun (WGS) entry which is preliminary data.</text>
</comment>
<reference evidence="1" key="1">
    <citation type="submission" date="2021-06" db="EMBL/GenBank/DDBJ databases">
        <authorList>
            <person name="Kallberg Y."/>
            <person name="Tangrot J."/>
            <person name="Rosling A."/>
        </authorList>
    </citation>
    <scope>NUCLEOTIDE SEQUENCE</scope>
    <source>
        <strain evidence="1">UK204</strain>
    </source>
</reference>
<organism evidence="1 2">
    <name type="scientific">Funneliformis caledonium</name>
    <dbReference type="NCBI Taxonomy" id="1117310"/>
    <lineage>
        <taxon>Eukaryota</taxon>
        <taxon>Fungi</taxon>
        <taxon>Fungi incertae sedis</taxon>
        <taxon>Mucoromycota</taxon>
        <taxon>Glomeromycotina</taxon>
        <taxon>Glomeromycetes</taxon>
        <taxon>Glomerales</taxon>
        <taxon>Glomeraceae</taxon>
        <taxon>Funneliformis</taxon>
    </lineage>
</organism>
<evidence type="ECO:0000313" key="1">
    <source>
        <dbReference type="EMBL" id="CAG8444935.1"/>
    </source>
</evidence>
<name>A0A9N8VBZ0_9GLOM</name>
<sequence length="88" mass="10203">MRDCKGRTFQNMSLKKNASFSPFLKFDNKIKITKDELKKWHIQPELNSSSEDDSGFDFTFNDDLFGDFYEGRDTYIEDNSSTSRVAGV</sequence>
<dbReference type="Proteomes" id="UP000789570">
    <property type="component" value="Unassembled WGS sequence"/>
</dbReference>